<dbReference type="InterPro" id="IPR000843">
    <property type="entry name" value="HTH_LacI"/>
</dbReference>
<name>A0A0D0L732_AGRTU</name>
<dbReference type="EMBL" id="JXQV01000002">
    <property type="protein sequence ID" value="KIQ05635.1"/>
    <property type="molecule type" value="Genomic_DNA"/>
</dbReference>
<dbReference type="CDD" id="cd01575">
    <property type="entry name" value="PBP1_GntR"/>
    <property type="match status" value="1"/>
</dbReference>
<dbReference type="PANTHER" id="PTHR30146:SF33">
    <property type="entry name" value="TRANSCRIPTIONAL REGULATOR"/>
    <property type="match status" value="1"/>
</dbReference>
<dbReference type="Pfam" id="PF00356">
    <property type="entry name" value="LacI"/>
    <property type="match status" value="1"/>
</dbReference>
<evidence type="ECO:0000313" key="5">
    <source>
        <dbReference type="EMBL" id="KIQ05635.1"/>
    </source>
</evidence>
<reference evidence="5 6" key="1">
    <citation type="submission" date="2014-12" db="EMBL/GenBank/DDBJ databases">
        <title>16Stimator: statistical estimation of ribosomal gene copy numbers from draft genome assemblies.</title>
        <authorList>
            <person name="Perisin M.A."/>
            <person name="Vetter M."/>
            <person name="Gilbert J.A."/>
            <person name="Bergelson J."/>
        </authorList>
    </citation>
    <scope>NUCLEOTIDE SEQUENCE [LARGE SCALE GENOMIC DNA]</scope>
    <source>
        <strain evidence="5 6">MEJ076</strain>
    </source>
</reference>
<dbReference type="SUPFAM" id="SSF53822">
    <property type="entry name" value="Periplasmic binding protein-like I"/>
    <property type="match status" value="1"/>
</dbReference>
<dbReference type="GO" id="GO:0000976">
    <property type="term" value="F:transcription cis-regulatory region binding"/>
    <property type="evidence" value="ECO:0007669"/>
    <property type="project" value="TreeGrafter"/>
</dbReference>
<dbReference type="PROSITE" id="PS00356">
    <property type="entry name" value="HTH_LACI_1"/>
    <property type="match status" value="1"/>
</dbReference>
<dbReference type="AlphaFoldDB" id="A0A0D0L732"/>
<evidence type="ECO:0000256" key="3">
    <source>
        <dbReference type="ARBA" id="ARBA00023163"/>
    </source>
</evidence>
<dbReference type="InterPro" id="IPR028082">
    <property type="entry name" value="Peripla_BP_I"/>
</dbReference>
<dbReference type="PROSITE" id="PS50932">
    <property type="entry name" value="HTH_LACI_2"/>
    <property type="match status" value="1"/>
</dbReference>
<dbReference type="PANTHER" id="PTHR30146">
    <property type="entry name" value="LACI-RELATED TRANSCRIPTIONAL REPRESSOR"/>
    <property type="match status" value="1"/>
</dbReference>
<feature type="domain" description="HTH lacI-type" evidence="4">
    <location>
        <begin position="16"/>
        <end position="70"/>
    </location>
</feature>
<evidence type="ECO:0000313" key="6">
    <source>
        <dbReference type="Proteomes" id="UP000035017"/>
    </source>
</evidence>
<keyword evidence="2" id="KW-0238">DNA-binding</keyword>
<dbReference type="Pfam" id="PF13377">
    <property type="entry name" value="Peripla_BP_3"/>
    <property type="match status" value="1"/>
</dbReference>
<sequence length="341" mass="36572">MADYDKRRHITTSGPVTLADIAKLAGVSPVTVSRAINTPALVKPRTLEAIEKVIARTGYVPNLLAGGLASRKTRLIAAIVPSVASTIFAETIEGLNAELVSAGYQLLLGLSGYDAKRELELTRAILARRPDGIILTGITHLKETRAMLTGAGLPIVEIWDSTPSPLDTAVGFSHDGVGAMAAEHLLIRGYDRYAQIGANDPRAVQRRDGFVNRLKGIANVELPELDMSSPSTFRDGRLAMAQLLTRGEDTLGVFCSSDVVAQGALAEAHARGCRMPDKLAIIGFGDFDFAPHTHPPLTTIRIDRRDIGTQAARSILRKIEGDPNVETMITIDFHIVARGTA</sequence>
<keyword evidence="1" id="KW-0805">Transcription regulation</keyword>
<keyword evidence="3" id="KW-0804">Transcription</keyword>
<dbReference type="SUPFAM" id="SSF47413">
    <property type="entry name" value="lambda repressor-like DNA-binding domains"/>
    <property type="match status" value="1"/>
</dbReference>
<dbReference type="SMART" id="SM00354">
    <property type="entry name" value="HTH_LACI"/>
    <property type="match status" value="1"/>
</dbReference>
<dbReference type="PRINTS" id="PR00036">
    <property type="entry name" value="HTHLACI"/>
</dbReference>
<dbReference type="Gene3D" id="3.40.50.2300">
    <property type="match status" value="2"/>
</dbReference>
<proteinExistence type="predicted"/>
<comment type="caution">
    <text evidence="5">The sequence shown here is derived from an EMBL/GenBank/DDBJ whole genome shotgun (WGS) entry which is preliminary data.</text>
</comment>
<dbReference type="Gene3D" id="1.10.260.40">
    <property type="entry name" value="lambda repressor-like DNA-binding domains"/>
    <property type="match status" value="1"/>
</dbReference>
<dbReference type="Proteomes" id="UP000035017">
    <property type="component" value="Unassembled WGS sequence"/>
</dbReference>
<dbReference type="OrthoDB" id="7170131at2"/>
<accession>A0A0D0L732</accession>
<evidence type="ECO:0000259" key="4">
    <source>
        <dbReference type="PROSITE" id="PS50932"/>
    </source>
</evidence>
<dbReference type="InterPro" id="IPR046335">
    <property type="entry name" value="LacI/GalR-like_sensor"/>
</dbReference>
<evidence type="ECO:0000256" key="2">
    <source>
        <dbReference type="ARBA" id="ARBA00023125"/>
    </source>
</evidence>
<evidence type="ECO:0000256" key="1">
    <source>
        <dbReference type="ARBA" id="ARBA00023015"/>
    </source>
</evidence>
<gene>
    <name evidence="5" type="ORF">RU07_01580</name>
</gene>
<organism evidence="5 6">
    <name type="scientific">Agrobacterium tumefaciens</name>
    <dbReference type="NCBI Taxonomy" id="358"/>
    <lineage>
        <taxon>Bacteria</taxon>
        <taxon>Pseudomonadati</taxon>
        <taxon>Pseudomonadota</taxon>
        <taxon>Alphaproteobacteria</taxon>
        <taxon>Hyphomicrobiales</taxon>
        <taxon>Rhizobiaceae</taxon>
        <taxon>Rhizobium/Agrobacterium group</taxon>
        <taxon>Agrobacterium</taxon>
        <taxon>Agrobacterium tumefaciens complex</taxon>
    </lineage>
</organism>
<dbReference type="CDD" id="cd01392">
    <property type="entry name" value="HTH_LacI"/>
    <property type="match status" value="1"/>
</dbReference>
<dbReference type="GO" id="GO:0003700">
    <property type="term" value="F:DNA-binding transcription factor activity"/>
    <property type="evidence" value="ECO:0007669"/>
    <property type="project" value="TreeGrafter"/>
</dbReference>
<dbReference type="InterPro" id="IPR010982">
    <property type="entry name" value="Lambda_DNA-bd_dom_sf"/>
</dbReference>
<protein>
    <submittedName>
        <fullName evidence="5">LacI family transcriptional regulator</fullName>
    </submittedName>
</protein>